<reference evidence="6" key="1">
    <citation type="submission" date="2017-08" db="EMBL/GenBank/DDBJ databases">
        <authorList>
            <person name="Varghese N."/>
            <person name="Submissions S."/>
        </authorList>
    </citation>
    <scope>NUCLEOTIDE SEQUENCE [LARGE SCALE GENOMIC DNA]</scope>
    <source>
        <strain evidence="6">USBA17B2</strain>
    </source>
</reference>
<organism evidence="5 6">
    <name type="scientific">Ornithinimicrobium cerasi</name>
    <dbReference type="NCBI Taxonomy" id="2248773"/>
    <lineage>
        <taxon>Bacteria</taxon>
        <taxon>Bacillati</taxon>
        <taxon>Actinomycetota</taxon>
        <taxon>Actinomycetes</taxon>
        <taxon>Micrococcales</taxon>
        <taxon>Ornithinimicrobiaceae</taxon>
        <taxon>Ornithinimicrobium</taxon>
    </lineage>
</organism>
<accession>A0A285VLY6</accession>
<keyword evidence="6" id="KW-1185">Reference proteome</keyword>
<dbReference type="InterPro" id="IPR017853">
    <property type="entry name" value="GH"/>
</dbReference>
<feature type="region of interest" description="Disordered" evidence="3">
    <location>
        <begin position="314"/>
        <end position="339"/>
    </location>
</feature>
<dbReference type="PANTHER" id="PTHR10357">
    <property type="entry name" value="ALPHA-AMYLASE FAMILY MEMBER"/>
    <property type="match status" value="1"/>
</dbReference>
<sequence>MSVVSGPPWVETVVWWHVYPLGFVGAERTAAERAEEGGEVVHRLSRVGGWLDYLLRLGANGLLLGPVLASTSHGYDTLDHYRVDPRLGDEADLRRLLDEARDRGVRVAFDGVFNHVSEDHEIVRRALAPHAAAEDRAWLRWVGDYPRGFEGNLDLVELDLTHPPVQDYVVDVMCHWLAAGVDAWRLDAAFAPGADAWRPIVDRVRERHPDAWILGEVIQGDYVDFVRRSGMHSVTQYELWKAVWSSLNDGNLHELAWALTRHADFCAAFRPQTFVGNHDVTRIATKLTDPRHVGTAAALALLLPGVPSVYAGDEQGFTGEKLDQPGGDDSVRPPFPDSPDELLPHGRALLEEHQRIVHLRRTYAWITSATAVARDVADLTAAVDLVGGQDDQRLTLGLNLTDEQVTVAGVSGDLVVPAHGWALG</sequence>
<evidence type="ECO:0000259" key="4">
    <source>
        <dbReference type="SMART" id="SM00642"/>
    </source>
</evidence>
<dbReference type="SMART" id="SM00642">
    <property type="entry name" value="Aamy"/>
    <property type="match status" value="1"/>
</dbReference>
<dbReference type="PANTHER" id="PTHR10357:SF210">
    <property type="entry name" value="MALTODEXTRIN GLUCOSIDASE"/>
    <property type="match status" value="1"/>
</dbReference>
<name>A0A285VLY6_9MICO</name>
<dbReference type="GO" id="GO:0005975">
    <property type="term" value="P:carbohydrate metabolic process"/>
    <property type="evidence" value="ECO:0007669"/>
    <property type="project" value="InterPro"/>
</dbReference>
<dbReference type="RefSeq" id="WP_097187788.1">
    <property type="nucleotide sequence ID" value="NZ_OBQK01000004.1"/>
</dbReference>
<gene>
    <name evidence="5" type="ORF">SAMN05421879_104152</name>
</gene>
<proteinExistence type="predicted"/>
<evidence type="ECO:0000313" key="6">
    <source>
        <dbReference type="Proteomes" id="UP000219688"/>
    </source>
</evidence>
<evidence type="ECO:0000256" key="2">
    <source>
        <dbReference type="ARBA" id="ARBA00023295"/>
    </source>
</evidence>
<keyword evidence="2 5" id="KW-0326">Glycosidase</keyword>
<dbReference type="SUPFAM" id="SSF51445">
    <property type="entry name" value="(Trans)glycosidases"/>
    <property type="match status" value="1"/>
</dbReference>
<dbReference type="Proteomes" id="UP000219688">
    <property type="component" value="Unassembled WGS sequence"/>
</dbReference>
<evidence type="ECO:0000256" key="3">
    <source>
        <dbReference type="SAM" id="MobiDB-lite"/>
    </source>
</evidence>
<keyword evidence="1" id="KW-0378">Hydrolase</keyword>
<dbReference type="Gene3D" id="3.20.20.80">
    <property type="entry name" value="Glycosidases"/>
    <property type="match status" value="1"/>
</dbReference>
<dbReference type="EMBL" id="OBQK01000004">
    <property type="protein sequence ID" value="SOC55095.1"/>
    <property type="molecule type" value="Genomic_DNA"/>
</dbReference>
<evidence type="ECO:0000256" key="1">
    <source>
        <dbReference type="ARBA" id="ARBA00022801"/>
    </source>
</evidence>
<dbReference type="AlphaFoldDB" id="A0A285VLY6"/>
<dbReference type="Pfam" id="PF00128">
    <property type="entry name" value="Alpha-amylase"/>
    <property type="match status" value="2"/>
</dbReference>
<evidence type="ECO:0000313" key="5">
    <source>
        <dbReference type="EMBL" id="SOC55095.1"/>
    </source>
</evidence>
<dbReference type="GO" id="GO:0016798">
    <property type="term" value="F:hydrolase activity, acting on glycosyl bonds"/>
    <property type="evidence" value="ECO:0007669"/>
    <property type="project" value="UniProtKB-KW"/>
</dbReference>
<feature type="domain" description="Glycosyl hydrolase family 13 catalytic" evidence="4">
    <location>
        <begin position="17"/>
        <end position="360"/>
    </location>
</feature>
<dbReference type="InterPro" id="IPR006047">
    <property type="entry name" value="GH13_cat_dom"/>
</dbReference>
<protein>
    <submittedName>
        <fullName evidence="5">Glycosidase</fullName>
    </submittedName>
</protein>